<feature type="non-terminal residue" evidence="9">
    <location>
        <position position="1"/>
    </location>
</feature>
<evidence type="ECO:0000256" key="4">
    <source>
        <dbReference type="ARBA" id="ARBA00022960"/>
    </source>
</evidence>
<proteinExistence type="predicted"/>
<feature type="transmembrane region" description="Helical" evidence="8">
    <location>
        <begin position="48"/>
        <end position="67"/>
    </location>
</feature>
<feature type="transmembrane region" description="Helical" evidence="8">
    <location>
        <begin position="107"/>
        <end position="129"/>
    </location>
</feature>
<evidence type="ECO:0000256" key="2">
    <source>
        <dbReference type="ARBA" id="ARBA00022475"/>
    </source>
</evidence>
<feature type="transmembrane region" description="Helical" evidence="8">
    <location>
        <begin position="73"/>
        <end position="95"/>
    </location>
</feature>
<evidence type="ECO:0000313" key="10">
    <source>
        <dbReference type="Proteomes" id="UP000034595"/>
    </source>
</evidence>
<keyword evidence="7 8" id="KW-0472">Membrane</keyword>
<comment type="subcellular location">
    <subcellularLocation>
        <location evidence="1">Cell membrane</location>
        <topology evidence="1">Multi-pass membrane protein</topology>
    </subcellularLocation>
</comment>
<keyword evidence="3 8" id="KW-0812">Transmembrane</keyword>
<dbReference type="GO" id="GO:0008360">
    <property type="term" value="P:regulation of cell shape"/>
    <property type="evidence" value="ECO:0007669"/>
    <property type="project" value="UniProtKB-KW"/>
</dbReference>
<dbReference type="PANTHER" id="PTHR47019">
    <property type="entry name" value="LIPID II FLIPPASE MURJ"/>
    <property type="match status" value="1"/>
</dbReference>
<dbReference type="GO" id="GO:0009252">
    <property type="term" value="P:peptidoglycan biosynthetic process"/>
    <property type="evidence" value="ECO:0007669"/>
    <property type="project" value="UniProtKB-KW"/>
</dbReference>
<dbReference type="AlphaFoldDB" id="A0A0G1NBL7"/>
<reference evidence="9 10" key="1">
    <citation type="journal article" date="2015" name="Nature">
        <title>rRNA introns, odd ribosomes, and small enigmatic genomes across a large radiation of phyla.</title>
        <authorList>
            <person name="Brown C.T."/>
            <person name="Hug L.A."/>
            <person name="Thomas B.C."/>
            <person name="Sharon I."/>
            <person name="Castelle C.J."/>
            <person name="Singh A."/>
            <person name="Wilkins M.J."/>
            <person name="Williams K.H."/>
            <person name="Banfield J.F."/>
        </authorList>
    </citation>
    <scope>NUCLEOTIDE SEQUENCE [LARGE SCALE GENOMIC DNA]</scope>
</reference>
<evidence type="ECO:0000256" key="6">
    <source>
        <dbReference type="ARBA" id="ARBA00022989"/>
    </source>
</evidence>
<dbReference type="InterPro" id="IPR004268">
    <property type="entry name" value="MurJ"/>
</dbReference>
<evidence type="ECO:0000256" key="3">
    <source>
        <dbReference type="ARBA" id="ARBA00022692"/>
    </source>
</evidence>
<keyword evidence="4" id="KW-0133">Cell shape</keyword>
<comment type="caution">
    <text evidence="9">The sequence shown here is derived from an EMBL/GenBank/DDBJ whole genome shotgun (WGS) entry which is preliminary data.</text>
</comment>
<organism evidence="9 10">
    <name type="scientific">Candidatus Azambacteria bacterium GW2011_GWA1_44_9</name>
    <dbReference type="NCBI Taxonomy" id="1618610"/>
    <lineage>
        <taxon>Bacteria</taxon>
        <taxon>Candidatus Azamiibacteriota</taxon>
    </lineage>
</organism>
<dbReference type="Pfam" id="PF03023">
    <property type="entry name" value="MurJ"/>
    <property type="match status" value="1"/>
</dbReference>
<gene>
    <name evidence="9" type="ORF">UW78_C0007G0001</name>
</gene>
<dbReference type="EMBL" id="LCJQ01000007">
    <property type="protein sequence ID" value="KKT81579.1"/>
    <property type="molecule type" value="Genomic_DNA"/>
</dbReference>
<evidence type="ECO:0000256" key="1">
    <source>
        <dbReference type="ARBA" id="ARBA00004651"/>
    </source>
</evidence>
<dbReference type="GO" id="GO:0015648">
    <property type="term" value="F:lipid-linked peptidoglycan transporter activity"/>
    <property type="evidence" value="ECO:0007669"/>
    <property type="project" value="TreeGrafter"/>
</dbReference>
<evidence type="ECO:0000313" key="9">
    <source>
        <dbReference type="EMBL" id="KKT81579.1"/>
    </source>
</evidence>
<keyword evidence="6 8" id="KW-1133">Transmembrane helix</keyword>
<protein>
    <submittedName>
        <fullName evidence="9">Integral membrane protein MviN</fullName>
    </submittedName>
</protein>
<accession>A0A0G1NBL7</accession>
<feature type="transmembrane region" description="Helical" evidence="8">
    <location>
        <begin position="141"/>
        <end position="167"/>
    </location>
</feature>
<dbReference type="InterPro" id="IPR051050">
    <property type="entry name" value="Lipid_II_flippase_MurJ/MviN"/>
</dbReference>
<evidence type="ECO:0000256" key="7">
    <source>
        <dbReference type="ARBA" id="ARBA00023136"/>
    </source>
</evidence>
<sequence>IYVEIASRKVKLIPQLKLLDGLIIGTAQAIALLLVRSFYALKDTRTPVIVSILSVSLNVTLSFYFVQNLHLEVWGLGASYAISSNFAFLLLLYFLHHKVGGFNLNDLFMPTLKMLLAAVVAAVALYIPIKALDQLVFDTTHTINLILLTGIASIFGLGVYLLLVWLLKVRELETFGQLIRRIYKFKFELKSEEIVQHPDTV</sequence>
<keyword evidence="2" id="KW-1003">Cell membrane</keyword>
<feature type="transmembrane region" description="Helical" evidence="8">
    <location>
        <begin position="22"/>
        <end position="41"/>
    </location>
</feature>
<dbReference type="Proteomes" id="UP000034595">
    <property type="component" value="Unassembled WGS sequence"/>
</dbReference>
<name>A0A0G1NBL7_9BACT</name>
<dbReference type="GO" id="GO:0034204">
    <property type="term" value="P:lipid translocation"/>
    <property type="evidence" value="ECO:0007669"/>
    <property type="project" value="TreeGrafter"/>
</dbReference>
<evidence type="ECO:0000256" key="8">
    <source>
        <dbReference type="SAM" id="Phobius"/>
    </source>
</evidence>
<dbReference type="GO" id="GO:0005886">
    <property type="term" value="C:plasma membrane"/>
    <property type="evidence" value="ECO:0007669"/>
    <property type="project" value="UniProtKB-SubCell"/>
</dbReference>
<keyword evidence="5" id="KW-0573">Peptidoglycan synthesis</keyword>
<dbReference type="PANTHER" id="PTHR47019:SF1">
    <property type="entry name" value="LIPID II FLIPPASE MURJ"/>
    <property type="match status" value="1"/>
</dbReference>
<evidence type="ECO:0000256" key="5">
    <source>
        <dbReference type="ARBA" id="ARBA00022984"/>
    </source>
</evidence>